<dbReference type="EMBL" id="HF559394">
    <property type="protein sequence ID" value="CCP23796.1"/>
    <property type="molecule type" value="Genomic_DNA"/>
</dbReference>
<gene>
    <name evidence="1" type="primary">MCYN0064</name>
    <name evidence="1" type="ordered locus">MCYN_0064</name>
</gene>
<dbReference type="STRING" id="1246955.MCYN_0064"/>
<proteinExistence type="predicted"/>
<reference evidence="2" key="1">
    <citation type="journal article" date="2013" name="Genome Announc.">
        <title>Complete genome sequence of Mycoplasma cynos strain C142.</title>
        <authorList>
            <person name="Walker C.A."/>
            <person name="Mannering S.A."/>
            <person name="Shields S."/>
            <person name="Blake D.P."/>
            <person name="Brownlie J."/>
        </authorList>
    </citation>
    <scope>NUCLEOTIDE SEQUENCE [LARGE SCALE GENOMIC DNA]</scope>
    <source>
        <strain evidence="2">C142</strain>
    </source>
</reference>
<evidence type="ECO:0000313" key="2">
    <source>
        <dbReference type="Proteomes" id="UP000010466"/>
    </source>
</evidence>
<dbReference type="HOGENOM" id="CLU_1756816_0_0_14"/>
<dbReference type="PATRIC" id="fig|1246955.3.peg.60"/>
<sequence>MWKNMQKWTFLLFFFFFAPMYNAMDINKIFNYKKGINMKKWLKISGALLPLVALPATVVACNANKTTEDKIDKLINLAVEFSFKSFETSGNPVSEEIKKQTIEQTKNIIKSYWKKQLDSATTPEAKEKLNKELDKAIKEIEDKIKELN</sequence>
<dbReference type="Proteomes" id="UP000010466">
    <property type="component" value="Chromosome"/>
</dbReference>
<evidence type="ECO:0000313" key="1">
    <source>
        <dbReference type="EMBL" id="CCP23796.1"/>
    </source>
</evidence>
<name>L0RVZ5_MYCC1</name>
<dbReference type="AlphaFoldDB" id="L0RVZ5"/>
<keyword evidence="2" id="KW-1185">Reference proteome</keyword>
<dbReference type="KEGG" id="mcy:MCYN_0064"/>
<accession>L0RVZ5</accession>
<organism evidence="1 2">
    <name type="scientific">Mycoplasmopsis cynos (strain C142)</name>
    <name type="common">Mycoplasma cynos</name>
    <dbReference type="NCBI Taxonomy" id="1246955"/>
    <lineage>
        <taxon>Bacteria</taxon>
        <taxon>Bacillati</taxon>
        <taxon>Mycoplasmatota</taxon>
        <taxon>Mycoplasmoidales</taxon>
        <taxon>Metamycoplasmataceae</taxon>
        <taxon>Mycoplasmopsis</taxon>
    </lineage>
</organism>
<protein>
    <submittedName>
        <fullName evidence="1">Uncharacterized protein</fullName>
    </submittedName>
</protein>